<organism evidence="6 7">
    <name type="scientific">Trichoderma harzianum</name>
    <name type="common">Hypocrea lixii</name>
    <dbReference type="NCBI Taxonomy" id="5544"/>
    <lineage>
        <taxon>Eukaryota</taxon>
        <taxon>Fungi</taxon>
        <taxon>Dikarya</taxon>
        <taxon>Ascomycota</taxon>
        <taxon>Pezizomycotina</taxon>
        <taxon>Sordariomycetes</taxon>
        <taxon>Hypocreomycetidae</taxon>
        <taxon>Hypocreales</taxon>
        <taxon>Hypocreaceae</taxon>
        <taxon>Trichoderma</taxon>
    </lineage>
</organism>
<name>A0A2K0UD20_TRIHA</name>
<keyword evidence="2 4" id="KW-0833">Ubl conjugation pathway</keyword>
<evidence type="ECO:0000256" key="2">
    <source>
        <dbReference type="ARBA" id="ARBA00022786"/>
    </source>
</evidence>
<comment type="similarity">
    <text evidence="4">Belongs to the ubiquitin-conjugating enzyme family.</text>
</comment>
<dbReference type="EMBL" id="MTYI01000052">
    <property type="protein sequence ID" value="PNP55664.1"/>
    <property type="molecule type" value="Genomic_DNA"/>
</dbReference>
<gene>
    <name evidence="6" type="ORF">THARTR1_04188</name>
</gene>
<dbReference type="PROSITE" id="PS50127">
    <property type="entry name" value="UBC_2"/>
    <property type="match status" value="1"/>
</dbReference>
<keyword evidence="4" id="KW-0547">Nucleotide-binding</keyword>
<dbReference type="GO" id="GO:0016740">
    <property type="term" value="F:transferase activity"/>
    <property type="evidence" value="ECO:0007669"/>
    <property type="project" value="UniProtKB-KW"/>
</dbReference>
<evidence type="ECO:0000313" key="7">
    <source>
        <dbReference type="Proteomes" id="UP000236290"/>
    </source>
</evidence>
<evidence type="ECO:0000256" key="3">
    <source>
        <dbReference type="PROSITE-ProRule" id="PRU10133"/>
    </source>
</evidence>
<evidence type="ECO:0000256" key="1">
    <source>
        <dbReference type="ARBA" id="ARBA00022679"/>
    </source>
</evidence>
<sequence>MAQAGEYVLTKAQGGIFKLELFLPDDYPMTPPKIRFLTKIFHPNVDKLGRICLDIRTILLSIQALLGAPNPDDPLAPDVAKSWKEDEVAAIATAREWTEKYAKA</sequence>
<dbReference type="Proteomes" id="UP000236290">
    <property type="component" value="Unassembled WGS sequence"/>
</dbReference>
<dbReference type="SUPFAM" id="SSF54495">
    <property type="entry name" value="UBC-like"/>
    <property type="match status" value="1"/>
</dbReference>
<evidence type="ECO:0000259" key="5">
    <source>
        <dbReference type="PROSITE" id="PS50127"/>
    </source>
</evidence>
<dbReference type="GO" id="GO:0005524">
    <property type="term" value="F:ATP binding"/>
    <property type="evidence" value="ECO:0007669"/>
    <property type="project" value="UniProtKB-UniRule"/>
</dbReference>
<keyword evidence="1" id="KW-0808">Transferase</keyword>
<dbReference type="SMART" id="SM00212">
    <property type="entry name" value="UBCc"/>
    <property type="match status" value="1"/>
</dbReference>
<dbReference type="InterPro" id="IPR023313">
    <property type="entry name" value="UBQ-conjugating_AS"/>
</dbReference>
<keyword evidence="4" id="KW-0067">ATP-binding</keyword>
<dbReference type="InterPro" id="IPR016135">
    <property type="entry name" value="UBQ-conjugating_enzyme/RWD"/>
</dbReference>
<dbReference type="OrthoDB" id="7851174at2759"/>
<feature type="active site" description="Glycyl thioester intermediate" evidence="3">
    <location>
        <position position="52"/>
    </location>
</feature>
<evidence type="ECO:0000313" key="6">
    <source>
        <dbReference type="EMBL" id="PNP55664.1"/>
    </source>
</evidence>
<dbReference type="Pfam" id="PF00179">
    <property type="entry name" value="UQ_con"/>
    <property type="match status" value="1"/>
</dbReference>
<dbReference type="PANTHER" id="PTHR24068">
    <property type="entry name" value="UBIQUITIN-CONJUGATING ENZYME E2"/>
    <property type="match status" value="1"/>
</dbReference>
<dbReference type="AlphaFoldDB" id="A0A2K0UD20"/>
<proteinExistence type="inferred from homology"/>
<dbReference type="InterPro" id="IPR000608">
    <property type="entry name" value="UBC"/>
</dbReference>
<reference evidence="6 7" key="1">
    <citation type="submission" date="2017-02" db="EMBL/GenBank/DDBJ databases">
        <title>Genomes of Trichoderma spp. with biocontrol activity.</title>
        <authorList>
            <person name="Gardiner D."/>
            <person name="Kazan K."/>
            <person name="Vos C."/>
            <person name="Harvey P."/>
        </authorList>
    </citation>
    <scope>NUCLEOTIDE SEQUENCE [LARGE SCALE GENOMIC DNA]</scope>
    <source>
        <strain evidence="6 7">Tr1</strain>
    </source>
</reference>
<protein>
    <recommendedName>
        <fullName evidence="5">UBC core domain-containing protein</fullName>
    </recommendedName>
</protein>
<dbReference type="Gene3D" id="3.10.110.10">
    <property type="entry name" value="Ubiquitin Conjugating Enzyme"/>
    <property type="match status" value="1"/>
</dbReference>
<evidence type="ECO:0000256" key="4">
    <source>
        <dbReference type="RuleBase" id="RU362109"/>
    </source>
</evidence>
<comment type="caution">
    <text evidence="6">The sequence shown here is derived from an EMBL/GenBank/DDBJ whole genome shotgun (WGS) entry which is preliminary data.</text>
</comment>
<accession>A0A2K0UD20</accession>
<feature type="domain" description="UBC core" evidence="5">
    <location>
        <begin position="1"/>
        <end position="103"/>
    </location>
</feature>
<dbReference type="PROSITE" id="PS00183">
    <property type="entry name" value="UBC_1"/>
    <property type="match status" value="1"/>
</dbReference>